<evidence type="ECO:0000313" key="1">
    <source>
        <dbReference type="EMBL" id="SUU83637.1"/>
    </source>
</evidence>
<dbReference type="Pfam" id="PF06226">
    <property type="entry name" value="DUF1007"/>
    <property type="match status" value="1"/>
</dbReference>
<protein>
    <submittedName>
        <fullName evidence="1">ABC-type uncharacterized transport system, periplasmic component</fullName>
    </submittedName>
</protein>
<dbReference type="InterPro" id="IPR010412">
    <property type="entry name" value="DUF1007"/>
</dbReference>
<organism evidence="1 2">
    <name type="scientific">Afipia felis</name>
    <name type="common">Cat scratch disease bacillus</name>
    <dbReference type="NCBI Taxonomy" id="1035"/>
    <lineage>
        <taxon>Bacteria</taxon>
        <taxon>Pseudomonadati</taxon>
        <taxon>Pseudomonadota</taxon>
        <taxon>Alphaproteobacteria</taxon>
        <taxon>Hyphomicrobiales</taxon>
        <taxon>Nitrobacteraceae</taxon>
        <taxon>Afipia</taxon>
    </lineage>
</organism>
<evidence type="ECO:0000313" key="2">
    <source>
        <dbReference type="Proteomes" id="UP000254343"/>
    </source>
</evidence>
<dbReference type="AlphaFoldDB" id="A0A380W676"/>
<reference evidence="1 2" key="1">
    <citation type="submission" date="2018-06" db="EMBL/GenBank/DDBJ databases">
        <authorList>
            <consortium name="Pathogen Informatics"/>
            <person name="Doyle S."/>
        </authorList>
    </citation>
    <scope>NUCLEOTIDE SEQUENCE [LARGE SCALE GENOMIC DNA]</scope>
    <source>
        <strain evidence="1 2">NCTC12722</strain>
    </source>
</reference>
<sequence>MTGVRHAWTFDDMFSAYALQGIHHAKKGEYTREELSSLAKLNVTSLKEYKYFTYAKADGKKIEFSDPTDYWLEYKDSALTLHFTLPLKSPVSARTMLIEVYDPTIFIDFALAKDTPVTLGGAAPNCNLRIDLPHQPTPAEQARMSQLDENPLNPFDTFGQMFANKIEVKCP</sequence>
<proteinExistence type="predicted"/>
<accession>A0A380W676</accession>
<name>A0A380W676_AFIFE</name>
<gene>
    <name evidence="1" type="ORF">NCTC12722_00805</name>
</gene>
<dbReference type="EMBL" id="UIGB01000001">
    <property type="protein sequence ID" value="SUU83637.1"/>
    <property type="molecule type" value="Genomic_DNA"/>
</dbReference>
<dbReference type="Proteomes" id="UP000254343">
    <property type="component" value="Unassembled WGS sequence"/>
</dbReference>